<feature type="region of interest" description="Disordered" evidence="1">
    <location>
        <begin position="1"/>
        <end position="22"/>
    </location>
</feature>
<organism evidence="4 5">
    <name type="scientific">Candidatus Merdiplasma excrementigallinarum</name>
    <dbReference type="NCBI Taxonomy" id="2840864"/>
    <lineage>
        <taxon>Bacteria</taxon>
        <taxon>Bacillati</taxon>
        <taxon>Bacillota</taxon>
        <taxon>Clostridia</taxon>
        <taxon>Lachnospirales</taxon>
        <taxon>Lachnospiraceae</taxon>
        <taxon>Lachnospiraceae incertae sedis</taxon>
        <taxon>Candidatus Merdiplasma</taxon>
    </lineage>
</organism>
<dbReference type="AlphaFoldDB" id="A0A9D1NZ88"/>
<dbReference type="InterPro" id="IPR043726">
    <property type="entry name" value="LiaI-LiaF-like_TM1"/>
</dbReference>
<accession>A0A9D1NZ88</accession>
<dbReference type="Proteomes" id="UP000886889">
    <property type="component" value="Unassembled WGS sequence"/>
</dbReference>
<name>A0A9D1NZ88_9FIRM</name>
<dbReference type="Pfam" id="PF18917">
    <property type="entry name" value="LiaI-LiaF-like_TM1"/>
    <property type="match status" value="1"/>
</dbReference>
<reference evidence="4" key="2">
    <citation type="journal article" date="2021" name="PeerJ">
        <title>Extensive microbial diversity within the chicken gut microbiome revealed by metagenomics and culture.</title>
        <authorList>
            <person name="Gilroy R."/>
            <person name="Ravi A."/>
            <person name="Getino M."/>
            <person name="Pursley I."/>
            <person name="Horton D.L."/>
            <person name="Alikhan N.F."/>
            <person name="Baker D."/>
            <person name="Gharbi K."/>
            <person name="Hall N."/>
            <person name="Watson M."/>
            <person name="Adriaenssens E.M."/>
            <person name="Foster-Nyarko E."/>
            <person name="Jarju S."/>
            <person name="Secka A."/>
            <person name="Antonio M."/>
            <person name="Oren A."/>
            <person name="Chaudhuri R.R."/>
            <person name="La Ragione R."/>
            <person name="Hildebrand F."/>
            <person name="Pallen M.J."/>
        </authorList>
    </citation>
    <scope>NUCLEOTIDE SEQUENCE</scope>
    <source>
        <strain evidence="4">ChiBcec6-7307</strain>
    </source>
</reference>
<keyword evidence="2" id="KW-0472">Membrane</keyword>
<gene>
    <name evidence="4" type="ORF">IAC80_01830</name>
</gene>
<feature type="domain" description="LiaI-LiaF-like transmembrane region" evidence="3">
    <location>
        <begin position="30"/>
        <end position="71"/>
    </location>
</feature>
<feature type="transmembrane region" description="Helical" evidence="2">
    <location>
        <begin position="27"/>
        <end position="50"/>
    </location>
</feature>
<evidence type="ECO:0000256" key="2">
    <source>
        <dbReference type="SAM" id="Phobius"/>
    </source>
</evidence>
<reference evidence="4" key="1">
    <citation type="submission" date="2020-10" db="EMBL/GenBank/DDBJ databases">
        <authorList>
            <person name="Gilroy R."/>
        </authorList>
    </citation>
    <scope>NUCLEOTIDE SEQUENCE</scope>
    <source>
        <strain evidence="4">ChiBcec6-7307</strain>
    </source>
</reference>
<protein>
    <recommendedName>
        <fullName evidence="3">LiaI-LiaF-like transmembrane region domain-containing protein</fullName>
    </recommendedName>
</protein>
<dbReference type="EMBL" id="DVOS01000022">
    <property type="protein sequence ID" value="HIV22658.1"/>
    <property type="molecule type" value="Genomic_DNA"/>
</dbReference>
<feature type="transmembrane region" description="Helical" evidence="2">
    <location>
        <begin position="87"/>
        <end position="106"/>
    </location>
</feature>
<evidence type="ECO:0000259" key="3">
    <source>
        <dbReference type="Pfam" id="PF18917"/>
    </source>
</evidence>
<feature type="transmembrane region" description="Helical" evidence="2">
    <location>
        <begin position="56"/>
        <end position="75"/>
    </location>
</feature>
<keyword evidence="2" id="KW-1133">Transmembrane helix</keyword>
<comment type="caution">
    <text evidence="4">The sequence shown here is derived from an EMBL/GenBank/DDBJ whole genome shotgun (WGS) entry which is preliminary data.</text>
</comment>
<proteinExistence type="predicted"/>
<evidence type="ECO:0000313" key="5">
    <source>
        <dbReference type="Proteomes" id="UP000886889"/>
    </source>
</evidence>
<evidence type="ECO:0000256" key="1">
    <source>
        <dbReference type="SAM" id="MobiDB-lite"/>
    </source>
</evidence>
<evidence type="ECO:0000313" key="4">
    <source>
        <dbReference type="EMBL" id="HIV22658.1"/>
    </source>
</evidence>
<keyword evidence="2" id="KW-0812">Transmembrane</keyword>
<sequence length="121" mass="13600">MTGRSDEKTGNGQTDRKKGTKERVHRVGTVTFGVVLILFGILFLLHLFFPVLEYRFIFRLWPVVLIGMGTEALAAQAVGQKRFAYDWAAVVMLFLLLAFAMGMAAVDYAMELKGCPIIIWQ</sequence>
<feature type="compositionally biased region" description="Basic and acidic residues" evidence="1">
    <location>
        <begin position="1"/>
        <end position="17"/>
    </location>
</feature>